<feature type="transmembrane region" description="Helical" evidence="13">
    <location>
        <begin position="61"/>
        <end position="81"/>
    </location>
</feature>
<keyword evidence="16" id="KW-1185">Reference proteome</keyword>
<evidence type="ECO:0000256" key="2">
    <source>
        <dbReference type="ARBA" id="ARBA00004651"/>
    </source>
</evidence>
<evidence type="ECO:0000256" key="7">
    <source>
        <dbReference type="ARBA" id="ARBA00022723"/>
    </source>
</evidence>
<evidence type="ECO:0000256" key="13">
    <source>
        <dbReference type="SAM" id="Phobius"/>
    </source>
</evidence>
<organism evidence="15 16">
    <name type="scientific">Thioalkalivibrio versutus</name>
    <dbReference type="NCBI Taxonomy" id="106634"/>
    <lineage>
        <taxon>Bacteria</taxon>
        <taxon>Pseudomonadati</taxon>
        <taxon>Pseudomonadota</taxon>
        <taxon>Gammaproteobacteria</taxon>
        <taxon>Chromatiales</taxon>
        <taxon>Ectothiorhodospiraceae</taxon>
        <taxon>Thioalkalivibrio</taxon>
    </lineage>
</organism>
<dbReference type="PATRIC" id="fig|106634.4.peg.901"/>
<dbReference type="Proteomes" id="UP000064201">
    <property type="component" value="Chromosome"/>
</dbReference>
<keyword evidence="6 13" id="KW-0812">Transmembrane</keyword>
<dbReference type="InterPro" id="IPR016174">
    <property type="entry name" value="Di-haem_cyt_TM"/>
</dbReference>
<keyword evidence="10" id="KW-0408">Iron</keyword>
<evidence type="ECO:0000259" key="14">
    <source>
        <dbReference type="Pfam" id="PF01292"/>
    </source>
</evidence>
<sequence length="194" mass="21517">MQTTNDSGVWPRYSRGQRVVHWLVAVLVLGALGLGGTIGWFGFEGLQARFGEDATNTIYTWHKSFGVLILALMLVRIGLRLRHGKPPYAVALARWQRIGSEVVHGLLYVLLIVMPVIGWWATAAGGYPVQLGPLILPGLFPENEALSEILFGWHQALGMAILILALGHIAVALFHWRVRRDGVMQRMTFGSARR</sequence>
<dbReference type="GO" id="GO:0020037">
    <property type="term" value="F:heme binding"/>
    <property type="evidence" value="ECO:0007669"/>
    <property type="project" value="TreeGrafter"/>
</dbReference>
<feature type="transmembrane region" description="Helical" evidence="13">
    <location>
        <begin position="156"/>
        <end position="176"/>
    </location>
</feature>
<dbReference type="GO" id="GO:0022904">
    <property type="term" value="P:respiratory electron transport chain"/>
    <property type="evidence" value="ECO:0007669"/>
    <property type="project" value="InterPro"/>
</dbReference>
<comment type="subcellular location">
    <subcellularLocation>
        <location evidence="2">Cell membrane</location>
        <topology evidence="2">Multi-pass membrane protein</topology>
    </subcellularLocation>
</comment>
<keyword evidence="7" id="KW-0479">Metal-binding</keyword>
<evidence type="ECO:0000256" key="5">
    <source>
        <dbReference type="ARBA" id="ARBA00022617"/>
    </source>
</evidence>
<dbReference type="AlphaFoldDB" id="A0A0G3G2Q7"/>
<dbReference type="KEGG" id="tvr:TVD_04410"/>
<feature type="transmembrane region" description="Helical" evidence="13">
    <location>
        <begin position="102"/>
        <end position="121"/>
    </location>
</feature>
<evidence type="ECO:0000256" key="9">
    <source>
        <dbReference type="ARBA" id="ARBA00022989"/>
    </source>
</evidence>
<dbReference type="GO" id="GO:0009055">
    <property type="term" value="F:electron transfer activity"/>
    <property type="evidence" value="ECO:0007669"/>
    <property type="project" value="InterPro"/>
</dbReference>
<keyword evidence="4" id="KW-1003">Cell membrane</keyword>
<evidence type="ECO:0000256" key="4">
    <source>
        <dbReference type="ARBA" id="ARBA00022475"/>
    </source>
</evidence>
<dbReference type="Gene3D" id="1.20.950.20">
    <property type="entry name" value="Transmembrane di-heme cytochromes, Chain C"/>
    <property type="match status" value="1"/>
</dbReference>
<dbReference type="PANTHER" id="PTHR30529:SF1">
    <property type="entry name" value="CYTOCHROME B561 HOMOLOG 2"/>
    <property type="match status" value="1"/>
</dbReference>
<dbReference type="EMBL" id="CP011367">
    <property type="protein sequence ID" value="AKJ94659.1"/>
    <property type="molecule type" value="Genomic_DNA"/>
</dbReference>
<keyword evidence="5" id="KW-0349">Heme</keyword>
<dbReference type="GO" id="GO:0005886">
    <property type="term" value="C:plasma membrane"/>
    <property type="evidence" value="ECO:0007669"/>
    <property type="project" value="UniProtKB-SubCell"/>
</dbReference>
<dbReference type="OrthoDB" id="1247465at2"/>
<evidence type="ECO:0000256" key="6">
    <source>
        <dbReference type="ARBA" id="ARBA00022692"/>
    </source>
</evidence>
<feature type="transmembrane region" description="Helical" evidence="13">
    <location>
        <begin position="20"/>
        <end position="41"/>
    </location>
</feature>
<protein>
    <submittedName>
        <fullName evidence="15">Cytochrome B561</fullName>
    </submittedName>
</protein>
<dbReference type="PANTHER" id="PTHR30529">
    <property type="entry name" value="CYTOCHROME B561"/>
    <property type="match status" value="1"/>
</dbReference>
<evidence type="ECO:0000256" key="3">
    <source>
        <dbReference type="ARBA" id="ARBA00022448"/>
    </source>
</evidence>
<dbReference type="STRING" id="106634.TVD_04410"/>
<gene>
    <name evidence="15" type="ORF">TVD_04410</name>
</gene>
<evidence type="ECO:0000313" key="15">
    <source>
        <dbReference type="EMBL" id="AKJ94659.1"/>
    </source>
</evidence>
<evidence type="ECO:0000256" key="12">
    <source>
        <dbReference type="ARBA" id="ARBA00037975"/>
    </source>
</evidence>
<evidence type="ECO:0000256" key="10">
    <source>
        <dbReference type="ARBA" id="ARBA00023004"/>
    </source>
</evidence>
<name>A0A0G3G2Q7_9GAMM</name>
<proteinExistence type="inferred from homology"/>
<comment type="cofactor">
    <cofactor evidence="1">
        <name>heme b</name>
        <dbReference type="ChEBI" id="CHEBI:60344"/>
    </cofactor>
</comment>
<comment type="similarity">
    <text evidence="12">Belongs to the cytochrome b561 family.</text>
</comment>
<evidence type="ECO:0000256" key="8">
    <source>
        <dbReference type="ARBA" id="ARBA00022982"/>
    </source>
</evidence>
<accession>A0A0G3G2Q7</accession>
<keyword evidence="8" id="KW-0249">Electron transport</keyword>
<feature type="domain" description="Cytochrome b561 bacterial/Ni-hydrogenase" evidence="14">
    <location>
        <begin position="12"/>
        <end position="190"/>
    </location>
</feature>
<dbReference type="InterPro" id="IPR011577">
    <property type="entry name" value="Cyt_b561_bac/Ni-Hgenase"/>
</dbReference>
<evidence type="ECO:0000256" key="11">
    <source>
        <dbReference type="ARBA" id="ARBA00023136"/>
    </source>
</evidence>
<evidence type="ECO:0000313" key="16">
    <source>
        <dbReference type="Proteomes" id="UP000064201"/>
    </source>
</evidence>
<keyword evidence="11 13" id="KW-0472">Membrane</keyword>
<keyword evidence="9 13" id="KW-1133">Transmembrane helix</keyword>
<reference evidence="15 16" key="1">
    <citation type="submission" date="2015-04" db="EMBL/GenBank/DDBJ databases">
        <title>Complete Sequence for the Genome of the Thioalkalivibrio versutus D301.</title>
        <authorList>
            <person name="Mu T."/>
            <person name="Zhou J."/>
            <person name="Xu X."/>
        </authorList>
    </citation>
    <scope>NUCLEOTIDE SEQUENCE [LARGE SCALE GENOMIC DNA]</scope>
    <source>
        <strain evidence="15 16">D301</strain>
    </source>
</reference>
<dbReference type="RefSeq" id="WP_047250911.1">
    <property type="nucleotide sequence ID" value="NZ_CP011367.1"/>
</dbReference>
<dbReference type="GO" id="GO:0046872">
    <property type="term" value="F:metal ion binding"/>
    <property type="evidence" value="ECO:0007669"/>
    <property type="project" value="UniProtKB-KW"/>
</dbReference>
<dbReference type="InterPro" id="IPR052168">
    <property type="entry name" value="Cytochrome_b561_oxidase"/>
</dbReference>
<dbReference type="Pfam" id="PF01292">
    <property type="entry name" value="Ni_hydr_CYTB"/>
    <property type="match status" value="1"/>
</dbReference>
<keyword evidence="3" id="KW-0813">Transport</keyword>
<evidence type="ECO:0000256" key="1">
    <source>
        <dbReference type="ARBA" id="ARBA00001970"/>
    </source>
</evidence>
<dbReference type="SUPFAM" id="SSF81342">
    <property type="entry name" value="Transmembrane di-heme cytochromes"/>
    <property type="match status" value="1"/>
</dbReference>